<proteinExistence type="predicted"/>
<accession>A0ABQ9GC98</accession>
<comment type="caution">
    <text evidence="2">The sequence shown here is derived from an EMBL/GenBank/DDBJ whole genome shotgun (WGS) entry which is preliminary data.</text>
</comment>
<keyword evidence="3" id="KW-1185">Reference proteome</keyword>
<evidence type="ECO:0000313" key="3">
    <source>
        <dbReference type="Proteomes" id="UP001159363"/>
    </source>
</evidence>
<protein>
    <submittedName>
        <fullName evidence="2">Uncharacterized protein</fullName>
    </submittedName>
</protein>
<dbReference type="EMBL" id="JARBHB010000013">
    <property type="protein sequence ID" value="KAJ8870039.1"/>
    <property type="molecule type" value="Genomic_DNA"/>
</dbReference>
<name>A0ABQ9GC98_9NEOP</name>
<feature type="region of interest" description="Disordered" evidence="1">
    <location>
        <begin position="380"/>
        <end position="414"/>
    </location>
</feature>
<organism evidence="2 3">
    <name type="scientific">Dryococelus australis</name>
    <dbReference type="NCBI Taxonomy" id="614101"/>
    <lineage>
        <taxon>Eukaryota</taxon>
        <taxon>Metazoa</taxon>
        <taxon>Ecdysozoa</taxon>
        <taxon>Arthropoda</taxon>
        <taxon>Hexapoda</taxon>
        <taxon>Insecta</taxon>
        <taxon>Pterygota</taxon>
        <taxon>Neoptera</taxon>
        <taxon>Polyneoptera</taxon>
        <taxon>Phasmatodea</taxon>
        <taxon>Verophasmatodea</taxon>
        <taxon>Anareolatae</taxon>
        <taxon>Phasmatidae</taxon>
        <taxon>Eurycanthinae</taxon>
        <taxon>Dryococelus</taxon>
    </lineage>
</organism>
<evidence type="ECO:0000256" key="1">
    <source>
        <dbReference type="SAM" id="MobiDB-lite"/>
    </source>
</evidence>
<reference evidence="2 3" key="1">
    <citation type="submission" date="2023-02" db="EMBL/GenBank/DDBJ databases">
        <title>LHISI_Scaffold_Assembly.</title>
        <authorList>
            <person name="Stuart O.P."/>
            <person name="Cleave R."/>
            <person name="Magrath M.J.L."/>
            <person name="Mikheyev A.S."/>
        </authorList>
    </citation>
    <scope>NUCLEOTIDE SEQUENCE [LARGE SCALE GENOMIC DNA]</scope>
    <source>
        <strain evidence="2">Daus_M_001</strain>
        <tissue evidence="2">Leg muscle</tissue>
    </source>
</reference>
<gene>
    <name evidence="2" type="ORF">PR048_029050</name>
</gene>
<sequence length="414" mass="47297">MTEENLRRLFKKDSWCGYTILKGRRDIARSYRNLGKSDLRTGQCYALQLPRAVIGDPPRPPLSLERCDRGWLLPFWESRECRQRRDLLASQTSSRLLEFPIRLAMTQECSGETVWRLSPPRRITRVGEDSRWRPKTYIYCRYPAAGSTVKFSYVHAAQQEHRTPVQIRVRSGYDPPDWHGSVALIAPAVLELRMRKTAAVPLDRRKNKVRRVNKTTLSPRALPVADRGHLLLPPRTLPFRSLRMRALWEGKHEFLPPTPLFKFAVEHAVKIDYYETVATSNDTNLDQHLHNVKINFSPPPPPHSAIITKWLHPLLGDTVLSLEETTGLLPYPTKANRVRFPAGLPPNFRTLVSYRKIPLVGGFSLGYNLNMRIWNSAGMKRRGETGDPRENPLTSGIVQHDSHMPKSGSDPAGD</sequence>
<feature type="compositionally biased region" description="Basic and acidic residues" evidence="1">
    <location>
        <begin position="381"/>
        <end position="390"/>
    </location>
</feature>
<evidence type="ECO:0000313" key="2">
    <source>
        <dbReference type="EMBL" id="KAJ8870039.1"/>
    </source>
</evidence>
<dbReference type="Proteomes" id="UP001159363">
    <property type="component" value="Chromosome 12"/>
</dbReference>